<comment type="caution">
    <text evidence="7">The sequence shown here is derived from an EMBL/GenBank/DDBJ whole genome shotgun (WGS) entry which is preliminary data.</text>
</comment>
<dbReference type="InterPro" id="IPR008928">
    <property type="entry name" value="6-hairpin_glycosidase_sf"/>
</dbReference>
<keyword evidence="1 4" id="KW-0349">Heme</keyword>
<evidence type="ECO:0000256" key="2">
    <source>
        <dbReference type="ARBA" id="ARBA00022723"/>
    </source>
</evidence>
<evidence type="ECO:0000313" key="7">
    <source>
        <dbReference type="EMBL" id="RJP70731.1"/>
    </source>
</evidence>
<keyword evidence="5" id="KW-0732">Signal</keyword>
<dbReference type="GO" id="GO:0046872">
    <property type="term" value="F:metal ion binding"/>
    <property type="evidence" value="ECO:0007669"/>
    <property type="project" value="UniProtKB-KW"/>
</dbReference>
<organism evidence="7 8">
    <name type="scientific">Candidatus Abyssobacteria bacterium SURF_17</name>
    <dbReference type="NCBI Taxonomy" id="2093361"/>
    <lineage>
        <taxon>Bacteria</taxon>
        <taxon>Pseudomonadati</taxon>
        <taxon>Candidatus Hydrogenedentota</taxon>
        <taxon>Candidatus Abyssobacteria</taxon>
    </lineage>
</organism>
<accession>A0A419EZA4</accession>
<evidence type="ECO:0000259" key="6">
    <source>
        <dbReference type="PROSITE" id="PS51007"/>
    </source>
</evidence>
<dbReference type="GO" id="GO:0020037">
    <property type="term" value="F:heme binding"/>
    <property type="evidence" value="ECO:0007669"/>
    <property type="project" value="InterPro"/>
</dbReference>
<dbReference type="Gene3D" id="1.50.10.10">
    <property type="match status" value="1"/>
</dbReference>
<keyword evidence="3 4" id="KW-0408">Iron</keyword>
<dbReference type="Gene3D" id="1.10.760.10">
    <property type="entry name" value="Cytochrome c-like domain"/>
    <property type="match status" value="1"/>
</dbReference>
<gene>
    <name evidence="7" type="ORF">C4532_08585</name>
</gene>
<reference evidence="7 8" key="1">
    <citation type="journal article" date="2017" name="ISME J.">
        <title>Energy and carbon metabolisms in a deep terrestrial subsurface fluid microbial community.</title>
        <authorList>
            <person name="Momper L."/>
            <person name="Jungbluth S.P."/>
            <person name="Lee M.D."/>
            <person name="Amend J.P."/>
        </authorList>
    </citation>
    <scope>NUCLEOTIDE SEQUENCE [LARGE SCALE GENOMIC DNA]</scope>
    <source>
        <strain evidence="7">SURF_17</strain>
    </source>
</reference>
<evidence type="ECO:0000256" key="4">
    <source>
        <dbReference type="PROSITE-ProRule" id="PRU00433"/>
    </source>
</evidence>
<protein>
    <recommendedName>
        <fullName evidence="6">Cytochrome c domain-containing protein</fullName>
    </recommendedName>
</protein>
<dbReference type="InterPro" id="IPR036909">
    <property type="entry name" value="Cyt_c-like_dom_sf"/>
</dbReference>
<evidence type="ECO:0000256" key="3">
    <source>
        <dbReference type="ARBA" id="ARBA00023004"/>
    </source>
</evidence>
<keyword evidence="2 4" id="KW-0479">Metal-binding</keyword>
<dbReference type="GO" id="GO:0009055">
    <property type="term" value="F:electron transfer activity"/>
    <property type="evidence" value="ECO:0007669"/>
    <property type="project" value="InterPro"/>
</dbReference>
<dbReference type="GO" id="GO:0005975">
    <property type="term" value="P:carbohydrate metabolic process"/>
    <property type="evidence" value="ECO:0007669"/>
    <property type="project" value="InterPro"/>
</dbReference>
<dbReference type="InterPro" id="IPR012341">
    <property type="entry name" value="6hp_glycosidase-like_sf"/>
</dbReference>
<sequence length="687" mass="75515">MNKSSGLSFRLQFLSPACALILLFVLCSAVAAQSFSSGGDQLFKEKCAICHPLDRALNRFDPTESWEKVVARQRSKAPFWISSDEAKAITAYLEHREKAVSAGRPDLLPEAMATRQNLIVVEPAARMHESVAESRFDTANGALAANELFLSGVPFFEKMTQLGIPTDNELVSITSEESYWYSRYILSAIAMESGIGIHLLQSRRIILQAEEEAISPREFYENFLTRVRERTGQNMDVPGTFPIFAEFASGEPELTELPDLNDYNTLRWNPQKFDKTITPAALGQTLYSQALWAEYFFGSKHGENLLGNDALEGYLGAILVAEAVSKMHFLRTEAAYDGKELGAVNPFAYEAKLLYFPHQLLVELSYPEGAPPAPVSYQVVDPSSHLFDQASLLLGASEFYRFSDPKVEDNWDAVFGSPAEGALFPPEPHNVAKGLTGIVLKNMIAMHFDPIRQTFVSNWANGERGKTISAVDAGLTLVALANAYSAFHDDEEIRQGARKMLERQAQFLAEYLQLADGGFVEHYNLETSAHAKVPRTLASQAMAIRGLIAAYQVTENSSYIESALSVLNFMNQNLWSSAARMYRSAEGTELSRYSPLDIGATLGALREAILLKQDGDAIKKFKLVFTTALKNNGMQLAELEPTGEKMGSVADVMTPDSDGDGVRKPQFAGGKFGVAPVVAGQVEFATP</sequence>
<dbReference type="PROSITE" id="PS51007">
    <property type="entry name" value="CYTC"/>
    <property type="match status" value="1"/>
</dbReference>
<dbReference type="InterPro" id="IPR009056">
    <property type="entry name" value="Cyt_c-like_dom"/>
</dbReference>
<dbReference type="EMBL" id="QZKI01000065">
    <property type="protein sequence ID" value="RJP70731.1"/>
    <property type="molecule type" value="Genomic_DNA"/>
</dbReference>
<dbReference type="SUPFAM" id="SSF46626">
    <property type="entry name" value="Cytochrome c"/>
    <property type="match status" value="1"/>
</dbReference>
<evidence type="ECO:0000313" key="8">
    <source>
        <dbReference type="Proteomes" id="UP000285961"/>
    </source>
</evidence>
<name>A0A419EZA4_9BACT</name>
<dbReference type="Proteomes" id="UP000285961">
    <property type="component" value="Unassembled WGS sequence"/>
</dbReference>
<feature type="domain" description="Cytochrome c" evidence="6">
    <location>
        <begin position="34"/>
        <end position="123"/>
    </location>
</feature>
<proteinExistence type="predicted"/>
<dbReference type="SUPFAM" id="SSF48208">
    <property type="entry name" value="Six-hairpin glycosidases"/>
    <property type="match status" value="1"/>
</dbReference>
<dbReference type="AlphaFoldDB" id="A0A419EZA4"/>
<feature type="chain" id="PRO_5019126147" description="Cytochrome c domain-containing protein" evidence="5">
    <location>
        <begin position="32"/>
        <end position="687"/>
    </location>
</feature>
<evidence type="ECO:0000256" key="5">
    <source>
        <dbReference type="SAM" id="SignalP"/>
    </source>
</evidence>
<evidence type="ECO:0000256" key="1">
    <source>
        <dbReference type="ARBA" id="ARBA00022617"/>
    </source>
</evidence>
<feature type="signal peptide" evidence="5">
    <location>
        <begin position="1"/>
        <end position="31"/>
    </location>
</feature>